<sequence>MFKNLTKNWRALAFPIGIIFIIFVDFIIGTPFIINISKILILSILHYIYVLRTKYVYNSDIYIYLSDLKEEMNRNHVIKPFLSRNFFQGLCLVTYFGTFCGLYFMDFLLSDYSWVWILLSLSYCIILFDVIIELLRLWTNKADLNRVKVPHSLQQTRGMWKFLTRTGPACAKVAAGVGTLVAISEVSYPMASGGPLKIGPLTHYHVNNQLYTDLAFPVETRFDITYEYAWHLNEQNVNQGVKEYNPLKKRTFNITSPSELAKLLN</sequence>
<protein>
    <submittedName>
        <fullName evidence="2">Uncharacterized protein</fullName>
    </submittedName>
</protein>
<organism evidence="2">
    <name type="scientific">Telonemida sp</name>
    <dbReference type="NCBI Taxonomy" id="2652706"/>
    <lineage>
        <taxon>Eukaryota</taxon>
        <taxon>Eukaryota incertae sedis</taxon>
        <taxon>Telonemia</taxon>
        <taxon>Telonemida</taxon>
    </lineage>
</organism>
<evidence type="ECO:0000313" key="2">
    <source>
        <dbReference type="EMBL" id="QFP99095.1"/>
    </source>
</evidence>
<feature type="transmembrane region" description="Helical" evidence="1">
    <location>
        <begin position="40"/>
        <end position="65"/>
    </location>
</feature>
<accession>A0A5P8DK10</accession>
<gene>
    <name evidence="2" type="primary">orf265</name>
</gene>
<evidence type="ECO:0000256" key="1">
    <source>
        <dbReference type="SAM" id="Phobius"/>
    </source>
</evidence>
<keyword evidence="1" id="KW-0812">Transmembrane</keyword>
<geneLocation type="mitochondrion" evidence="2"/>
<dbReference type="EMBL" id="MN082145">
    <property type="protein sequence ID" value="QFP99095.1"/>
    <property type="molecule type" value="Genomic_DNA"/>
</dbReference>
<proteinExistence type="predicted"/>
<keyword evidence="1" id="KW-0472">Membrane</keyword>
<feature type="transmembrane region" description="Helical" evidence="1">
    <location>
        <begin position="12"/>
        <end position="34"/>
    </location>
</feature>
<name>A0A5P8DK10_9EUKA</name>
<feature type="transmembrane region" description="Helical" evidence="1">
    <location>
        <begin position="86"/>
        <end position="108"/>
    </location>
</feature>
<reference evidence="2" key="1">
    <citation type="submission" date="2019-06" db="EMBL/GenBank/DDBJ databases">
        <authorList>
            <person name="Wideman J.G."/>
            <person name="Richards T.A."/>
        </authorList>
    </citation>
    <scope>NUCLEOTIDE SEQUENCE</scope>
</reference>
<feature type="transmembrane region" description="Helical" evidence="1">
    <location>
        <begin position="114"/>
        <end position="138"/>
    </location>
</feature>
<keyword evidence="1" id="KW-1133">Transmembrane helix</keyword>
<keyword evidence="2" id="KW-0496">Mitochondrion</keyword>
<dbReference type="AlphaFoldDB" id="A0A5P8DK10"/>